<keyword evidence="9" id="KW-0809">Transit peptide</keyword>
<keyword evidence="12 18" id="KW-0408">Iron</keyword>
<keyword evidence="7" id="KW-0999">Mitochondrion inner membrane</keyword>
<evidence type="ECO:0000256" key="10">
    <source>
        <dbReference type="ARBA" id="ARBA00022982"/>
    </source>
</evidence>
<dbReference type="GO" id="GO:0005743">
    <property type="term" value="C:mitochondrial inner membrane"/>
    <property type="evidence" value="ECO:0007669"/>
    <property type="project" value="UniProtKB-SubCell"/>
</dbReference>
<keyword evidence="6 18" id="KW-0479">Metal-binding</keyword>
<keyword evidence="10 18" id="KW-0249">Electron transport</keyword>
<dbReference type="SUPFAM" id="SSF51905">
    <property type="entry name" value="FAD/NAD(P)-binding domain"/>
    <property type="match status" value="1"/>
</dbReference>
<dbReference type="EMBL" id="HACM01000713">
    <property type="protein sequence ID" value="CRZ01155.1"/>
    <property type="molecule type" value="Transcribed_RNA"/>
</dbReference>
<keyword evidence="5 18" id="KW-0285">Flavoprotein</keyword>
<evidence type="ECO:0000256" key="6">
    <source>
        <dbReference type="ARBA" id="ARBA00022723"/>
    </source>
</evidence>
<evidence type="ECO:0000256" key="3">
    <source>
        <dbReference type="ARBA" id="ARBA00006796"/>
    </source>
</evidence>
<dbReference type="EC" id="1.5.5.1" evidence="18"/>
<dbReference type="Pfam" id="PF05187">
    <property type="entry name" value="Fer4_ETF_QO"/>
    <property type="match status" value="1"/>
</dbReference>
<dbReference type="Gene3D" id="3.30.9.90">
    <property type="match status" value="1"/>
</dbReference>
<dbReference type="Gene3D" id="3.30.70.20">
    <property type="match status" value="1"/>
</dbReference>
<organism evidence="20">
    <name type="scientific">Spongospora subterranea</name>
    <dbReference type="NCBI Taxonomy" id="70186"/>
    <lineage>
        <taxon>Eukaryota</taxon>
        <taxon>Sar</taxon>
        <taxon>Rhizaria</taxon>
        <taxon>Endomyxa</taxon>
        <taxon>Phytomyxea</taxon>
        <taxon>Plasmodiophorida</taxon>
        <taxon>Plasmodiophoridae</taxon>
        <taxon>Spongospora</taxon>
    </lineage>
</organism>
<name>A0A0H5QGQ7_9EUKA</name>
<protein>
    <recommendedName>
        <fullName evidence="18">Electron transfer flavoprotein-ubiquinone oxidoreductase</fullName>
        <shortName evidence="18">ETF-QO</shortName>
        <ecNumber evidence="18">1.5.5.1</ecNumber>
    </recommendedName>
</protein>
<proteinExistence type="inferred from homology"/>
<dbReference type="GO" id="GO:0051539">
    <property type="term" value="F:4 iron, 4 sulfur cluster binding"/>
    <property type="evidence" value="ECO:0007669"/>
    <property type="project" value="UniProtKB-UniRule"/>
</dbReference>
<evidence type="ECO:0000256" key="12">
    <source>
        <dbReference type="ARBA" id="ARBA00023004"/>
    </source>
</evidence>
<evidence type="ECO:0000256" key="15">
    <source>
        <dbReference type="ARBA" id="ARBA00023128"/>
    </source>
</evidence>
<dbReference type="FunFam" id="3.30.70.20:FF:000015">
    <property type="entry name" value="Electron transfer flavoprotein-ubiquinone oxidoreductase"/>
    <property type="match status" value="1"/>
</dbReference>
<comment type="similarity">
    <text evidence="3">Belongs to the ETF-QO/FixC family.</text>
</comment>
<dbReference type="Gene3D" id="3.50.50.60">
    <property type="entry name" value="FAD/NAD(P)-binding domain"/>
    <property type="match status" value="1"/>
</dbReference>
<evidence type="ECO:0000256" key="4">
    <source>
        <dbReference type="ARBA" id="ARBA00022448"/>
    </source>
</evidence>
<dbReference type="InterPro" id="IPR036188">
    <property type="entry name" value="FAD/NAD-bd_sf"/>
</dbReference>
<keyword evidence="11 18" id="KW-0560">Oxidoreductase</keyword>
<dbReference type="SUPFAM" id="SSF54862">
    <property type="entry name" value="4Fe-4S ferredoxins"/>
    <property type="match status" value="1"/>
</dbReference>
<comment type="cofactor">
    <cofactor evidence="1 18">
        <name>FAD</name>
        <dbReference type="ChEBI" id="CHEBI:57692"/>
    </cofactor>
</comment>
<dbReference type="GO" id="GO:0004174">
    <property type="term" value="F:electron-transferring-flavoprotein dehydrogenase activity"/>
    <property type="evidence" value="ECO:0007669"/>
    <property type="project" value="UniProtKB-UniRule"/>
</dbReference>
<keyword evidence="16" id="KW-0472">Membrane</keyword>
<feature type="domain" description="ETF-QO/FixX C-terminal" evidence="19">
    <location>
        <begin position="160"/>
        <end position="264"/>
    </location>
</feature>
<dbReference type="GO" id="GO:0046872">
    <property type="term" value="F:metal ion binding"/>
    <property type="evidence" value="ECO:0007669"/>
    <property type="project" value="UniProtKB-KW"/>
</dbReference>
<keyword evidence="14 18" id="KW-0830">Ubiquinone</keyword>
<keyword evidence="15" id="KW-0496">Mitochondrion</keyword>
<evidence type="ECO:0000256" key="1">
    <source>
        <dbReference type="ARBA" id="ARBA00001974"/>
    </source>
</evidence>
<accession>A0A0H5QGQ7</accession>
<dbReference type="InterPro" id="IPR007859">
    <property type="entry name" value="ETF-QO/FixX_C"/>
</dbReference>
<comment type="catalytic activity">
    <reaction evidence="17 18">
        <text>a ubiquinone + reduced [electron-transfer flavoprotein] = a ubiquinol + oxidized [electron-transfer flavoprotein] + H(+)</text>
        <dbReference type="Rhea" id="RHEA:24052"/>
        <dbReference type="Rhea" id="RHEA-COMP:9565"/>
        <dbReference type="Rhea" id="RHEA-COMP:9566"/>
        <dbReference type="Rhea" id="RHEA-COMP:10685"/>
        <dbReference type="Rhea" id="RHEA-COMP:10686"/>
        <dbReference type="ChEBI" id="CHEBI:15378"/>
        <dbReference type="ChEBI" id="CHEBI:16389"/>
        <dbReference type="ChEBI" id="CHEBI:17976"/>
        <dbReference type="ChEBI" id="CHEBI:57692"/>
        <dbReference type="ChEBI" id="CHEBI:58307"/>
        <dbReference type="EC" id="1.5.5.1"/>
    </reaction>
</comment>
<evidence type="ECO:0000256" key="11">
    <source>
        <dbReference type="ARBA" id="ARBA00023002"/>
    </source>
</evidence>
<evidence type="ECO:0000256" key="2">
    <source>
        <dbReference type="ARBA" id="ARBA00004273"/>
    </source>
</evidence>
<keyword evidence="8 18" id="KW-0274">FAD</keyword>
<dbReference type="AlphaFoldDB" id="A0A0H5QGQ7"/>
<evidence type="ECO:0000256" key="16">
    <source>
        <dbReference type="ARBA" id="ARBA00023136"/>
    </source>
</evidence>
<comment type="subcellular location">
    <subcellularLocation>
        <location evidence="2">Mitochondrion inner membrane</location>
    </subcellularLocation>
</comment>
<reference evidence="20" key="1">
    <citation type="submission" date="2015-04" db="EMBL/GenBank/DDBJ databases">
        <title>The genome sequence of the plant pathogenic Rhizarian Plasmodiophora brassicae reveals insights in its biotrophic life cycle and the origin of chitin synthesis.</title>
        <authorList>
            <person name="Schwelm A."/>
            <person name="Fogelqvist J."/>
            <person name="Knaust A."/>
            <person name="Julke S."/>
            <person name="Lilja T."/>
            <person name="Dhandapani V."/>
            <person name="Bonilla-Rosso G."/>
            <person name="Karlsson M."/>
            <person name="Shevchenko A."/>
            <person name="Choi S.R."/>
            <person name="Kim H.G."/>
            <person name="Park J.Y."/>
            <person name="Lim Y.P."/>
            <person name="Ludwig-Muller J."/>
            <person name="Dixelius C."/>
        </authorList>
    </citation>
    <scope>NUCLEOTIDE SEQUENCE</scope>
    <source>
        <tissue evidence="20">Potato root galls</tissue>
    </source>
</reference>
<dbReference type="PANTHER" id="PTHR10617">
    <property type="entry name" value="ELECTRON TRANSFER FLAVOPROTEIN-UBIQUINONE OXIDOREDUCTASE"/>
    <property type="match status" value="1"/>
</dbReference>
<sequence>MLKNGVPIGYGARVISTGGFQAIPKLTVPGALLVGCAAGFLNVPRIKGTHTAMKSGMVAADAIADKLKSTDNVQGAEVSDYEDMIKSSWIWSELKAVRNAKPAFKKFGGTLGGMMYSGLELLMLKGREPWTFHNKSWDADRTRPAESYSPPSGNFRPDNRISFDLLTNLQRSGVRHEEDQPGHLRFREGKKSSFPVEESLKVYGGPEQYFCPAKVYEYVDAGAEGRKLQINAANCVHCKTCDIKTPGRFIRWTVPEGGGGPSYTNL</sequence>
<dbReference type="PANTHER" id="PTHR10617:SF107">
    <property type="entry name" value="ELECTRON TRANSFER FLAVOPROTEIN-UBIQUINONE OXIDOREDUCTASE, MITOCHONDRIAL"/>
    <property type="match status" value="1"/>
</dbReference>
<evidence type="ECO:0000259" key="19">
    <source>
        <dbReference type="Pfam" id="PF05187"/>
    </source>
</evidence>
<evidence type="ECO:0000256" key="18">
    <source>
        <dbReference type="RuleBase" id="RU366068"/>
    </source>
</evidence>
<comment type="function">
    <text evidence="18">Accepts electrons from ETF and reduces ubiquinone.</text>
</comment>
<evidence type="ECO:0000313" key="20">
    <source>
        <dbReference type="EMBL" id="CRZ01155.1"/>
    </source>
</evidence>
<comment type="cofactor">
    <cofactor evidence="18">
        <name>[4Fe-4S] cluster</name>
        <dbReference type="ChEBI" id="CHEBI:49883"/>
    </cofactor>
    <text evidence="18">Binds 1 [4Fe-4S] cluster.</text>
</comment>
<evidence type="ECO:0000256" key="7">
    <source>
        <dbReference type="ARBA" id="ARBA00022792"/>
    </source>
</evidence>
<keyword evidence="4 18" id="KW-0813">Transport</keyword>
<dbReference type="InterPro" id="IPR040156">
    <property type="entry name" value="ETF-QO"/>
</dbReference>
<evidence type="ECO:0000256" key="17">
    <source>
        <dbReference type="ARBA" id="ARBA00052682"/>
    </source>
</evidence>
<evidence type="ECO:0000256" key="14">
    <source>
        <dbReference type="ARBA" id="ARBA00023075"/>
    </source>
</evidence>
<evidence type="ECO:0000256" key="8">
    <source>
        <dbReference type="ARBA" id="ARBA00022827"/>
    </source>
</evidence>
<evidence type="ECO:0000256" key="9">
    <source>
        <dbReference type="ARBA" id="ARBA00022946"/>
    </source>
</evidence>
<keyword evidence="13 18" id="KW-0411">Iron-sulfur</keyword>
<evidence type="ECO:0000256" key="5">
    <source>
        <dbReference type="ARBA" id="ARBA00022630"/>
    </source>
</evidence>
<evidence type="ECO:0000256" key="13">
    <source>
        <dbReference type="ARBA" id="ARBA00023014"/>
    </source>
</evidence>